<evidence type="ECO:0000256" key="1">
    <source>
        <dbReference type="ARBA" id="ARBA00004141"/>
    </source>
</evidence>
<keyword evidence="2 5" id="KW-0812">Transmembrane</keyword>
<dbReference type="EMBL" id="JACIDT010000019">
    <property type="protein sequence ID" value="MBB3928152.1"/>
    <property type="molecule type" value="Genomic_DNA"/>
</dbReference>
<dbReference type="PANTHER" id="PTHR43332">
    <property type="entry name" value="INNER MEMBRANE TRANSPORT PERMEASE YADH-RELATED"/>
    <property type="match status" value="1"/>
</dbReference>
<dbReference type="RefSeq" id="WP_188073444.1">
    <property type="nucleotide sequence ID" value="NZ_BSPS01000010.1"/>
</dbReference>
<feature type="transmembrane region" description="Helical" evidence="5">
    <location>
        <begin position="65"/>
        <end position="93"/>
    </location>
</feature>
<comment type="subcellular location">
    <subcellularLocation>
        <location evidence="5">Cell inner membrane</location>
        <topology evidence="5">Multi-pass membrane protein</topology>
    </subcellularLocation>
    <subcellularLocation>
        <location evidence="1">Membrane</location>
        <topology evidence="1">Multi-pass membrane protein</topology>
    </subcellularLocation>
</comment>
<feature type="transmembrane region" description="Helical" evidence="5">
    <location>
        <begin position="147"/>
        <end position="171"/>
    </location>
</feature>
<feature type="transmembrane region" description="Helical" evidence="5">
    <location>
        <begin position="177"/>
        <end position="196"/>
    </location>
</feature>
<evidence type="ECO:0000256" key="5">
    <source>
        <dbReference type="RuleBase" id="RU361157"/>
    </source>
</evidence>
<gene>
    <name evidence="7" type="ORF">GGR43_003893</name>
</gene>
<evidence type="ECO:0000313" key="7">
    <source>
        <dbReference type="EMBL" id="MBB3928152.1"/>
    </source>
</evidence>
<keyword evidence="5" id="KW-1003">Cell membrane</keyword>
<accession>A0A7W6FRY5</accession>
<dbReference type="PIRSF" id="PIRSF006648">
    <property type="entry name" value="DrrB"/>
    <property type="match status" value="1"/>
</dbReference>
<dbReference type="InterPro" id="IPR013525">
    <property type="entry name" value="ABC2_TM"/>
</dbReference>
<feature type="transmembrane region" description="Helical" evidence="5">
    <location>
        <begin position="113"/>
        <end position="135"/>
    </location>
</feature>
<dbReference type="InterPro" id="IPR000412">
    <property type="entry name" value="ABC_2_transport"/>
</dbReference>
<dbReference type="PRINTS" id="PR00164">
    <property type="entry name" value="ABC2TRNSPORT"/>
</dbReference>
<dbReference type="InterPro" id="IPR047817">
    <property type="entry name" value="ABC2_TM_bact-type"/>
</dbReference>
<evidence type="ECO:0000256" key="2">
    <source>
        <dbReference type="ARBA" id="ARBA00022692"/>
    </source>
</evidence>
<reference evidence="7 8" key="1">
    <citation type="submission" date="2020-08" db="EMBL/GenBank/DDBJ databases">
        <title>Genomic Encyclopedia of Type Strains, Phase IV (KMG-IV): sequencing the most valuable type-strain genomes for metagenomic binning, comparative biology and taxonomic classification.</title>
        <authorList>
            <person name="Goeker M."/>
        </authorList>
    </citation>
    <scope>NUCLEOTIDE SEQUENCE [LARGE SCALE GENOMIC DNA]</scope>
    <source>
        <strain evidence="7 8">DSM 26189</strain>
    </source>
</reference>
<feature type="transmembrane region" description="Helical" evidence="5">
    <location>
        <begin position="231"/>
        <end position="255"/>
    </location>
</feature>
<evidence type="ECO:0000259" key="6">
    <source>
        <dbReference type="PROSITE" id="PS51012"/>
    </source>
</evidence>
<keyword evidence="4 5" id="KW-0472">Membrane</keyword>
<protein>
    <recommendedName>
        <fullName evidence="5">Transport permease protein</fullName>
    </recommendedName>
</protein>
<dbReference type="GO" id="GO:0140359">
    <property type="term" value="F:ABC-type transporter activity"/>
    <property type="evidence" value="ECO:0007669"/>
    <property type="project" value="InterPro"/>
</dbReference>
<comment type="similarity">
    <text evidence="5">Belongs to the ABC-2 integral membrane protein family.</text>
</comment>
<feature type="domain" description="ABC transmembrane type-2" evidence="6">
    <location>
        <begin position="29"/>
        <end position="258"/>
    </location>
</feature>
<sequence length="263" mass="28822">MSGGSTGGGAINWRGMGAIYASEIHRFGRTFWTSLMTPVITTSLYFVVFGTAIGSRMEAIDGIAYGAFIVPGLIMLSMLQESIFNASFGIYMPRWTGTIYEVLSAPLSPLETVTAYVGAAATKSMIVGLVIFATAHLFVEVSVAHPLAMLGFMMVIAVSFCLFGFILGIWAQNFEQLQFVPLLIIMPMTFLGGAFYTISMLPDPWRTITLFNPVIYLISGFRWTFFDKGDVAMGISLGVVATMLIFCVALVIWVFHTGYRLKK</sequence>
<evidence type="ECO:0000256" key="3">
    <source>
        <dbReference type="ARBA" id="ARBA00022989"/>
    </source>
</evidence>
<dbReference type="GO" id="GO:0043190">
    <property type="term" value="C:ATP-binding cassette (ABC) transporter complex"/>
    <property type="evidence" value="ECO:0007669"/>
    <property type="project" value="InterPro"/>
</dbReference>
<feature type="transmembrane region" description="Helical" evidence="5">
    <location>
        <begin position="31"/>
        <end position="53"/>
    </location>
</feature>
<proteinExistence type="inferred from homology"/>
<evidence type="ECO:0000313" key="8">
    <source>
        <dbReference type="Proteomes" id="UP000571950"/>
    </source>
</evidence>
<dbReference type="AlphaFoldDB" id="A0A7W6FRY5"/>
<keyword evidence="5" id="KW-0813">Transport</keyword>
<dbReference type="PROSITE" id="PS51012">
    <property type="entry name" value="ABC_TM2"/>
    <property type="match status" value="1"/>
</dbReference>
<evidence type="ECO:0000256" key="4">
    <source>
        <dbReference type="ARBA" id="ARBA00023136"/>
    </source>
</evidence>
<organism evidence="7 8">
    <name type="scientific">Sphingobium jiangsuense</name>
    <dbReference type="NCBI Taxonomy" id="870476"/>
    <lineage>
        <taxon>Bacteria</taxon>
        <taxon>Pseudomonadati</taxon>
        <taxon>Pseudomonadota</taxon>
        <taxon>Alphaproteobacteria</taxon>
        <taxon>Sphingomonadales</taxon>
        <taxon>Sphingomonadaceae</taxon>
        <taxon>Sphingobium</taxon>
    </lineage>
</organism>
<dbReference type="Pfam" id="PF01061">
    <property type="entry name" value="ABC2_membrane"/>
    <property type="match status" value="1"/>
</dbReference>
<comment type="caution">
    <text evidence="7">The sequence shown here is derived from an EMBL/GenBank/DDBJ whole genome shotgun (WGS) entry which is preliminary data.</text>
</comment>
<keyword evidence="3 5" id="KW-1133">Transmembrane helix</keyword>
<dbReference type="InterPro" id="IPR052522">
    <property type="entry name" value="ABC-2_transport_permease"/>
</dbReference>
<name>A0A7W6FRY5_9SPHN</name>
<dbReference type="Proteomes" id="UP000571950">
    <property type="component" value="Unassembled WGS sequence"/>
</dbReference>
<feature type="transmembrane region" description="Helical" evidence="5">
    <location>
        <begin position="208"/>
        <end position="225"/>
    </location>
</feature>
<dbReference type="PANTHER" id="PTHR43332:SF1">
    <property type="entry name" value="TRANSPORT PERMEASE PROTEIN"/>
    <property type="match status" value="1"/>
</dbReference>
<keyword evidence="8" id="KW-1185">Reference proteome</keyword>